<keyword evidence="1" id="KW-0539">Nucleus</keyword>
<name>A0A7J6JC92_COLFN</name>
<reference evidence="4 5" key="1">
    <citation type="submission" date="2012-08" db="EMBL/GenBank/DDBJ databases">
        <authorList>
            <person name="Gan P.H.P."/>
            <person name="Ikeda K."/>
            <person name="Irieda H."/>
            <person name="Narusaka M."/>
            <person name="O'Connell R.J."/>
            <person name="Narusaka Y."/>
            <person name="Takano Y."/>
            <person name="Kubo Y."/>
            <person name="Shirasu K."/>
        </authorList>
    </citation>
    <scope>NUCLEOTIDE SEQUENCE [LARGE SCALE GENOMIC DNA]</scope>
    <source>
        <strain evidence="4 5">Nara gc5</strain>
    </source>
</reference>
<dbReference type="EMBL" id="ANPB02000003">
    <property type="protein sequence ID" value="KAF4486425.1"/>
    <property type="molecule type" value="Genomic_DNA"/>
</dbReference>
<feature type="region of interest" description="Disordered" evidence="2">
    <location>
        <begin position="254"/>
        <end position="286"/>
    </location>
</feature>
<protein>
    <recommendedName>
        <fullName evidence="3">Zn(2)-C6 fungal-type domain-containing protein</fullName>
    </recommendedName>
</protein>
<dbReference type="CDD" id="cd00067">
    <property type="entry name" value="GAL4"/>
    <property type="match status" value="1"/>
</dbReference>
<dbReference type="InterPro" id="IPR001138">
    <property type="entry name" value="Zn2Cys6_DnaBD"/>
</dbReference>
<evidence type="ECO:0000259" key="3">
    <source>
        <dbReference type="PROSITE" id="PS50048"/>
    </source>
</evidence>
<feature type="region of interest" description="Disordered" evidence="2">
    <location>
        <begin position="1"/>
        <end position="123"/>
    </location>
</feature>
<dbReference type="GO" id="GO:0000981">
    <property type="term" value="F:DNA-binding transcription factor activity, RNA polymerase II-specific"/>
    <property type="evidence" value="ECO:0007669"/>
    <property type="project" value="InterPro"/>
</dbReference>
<sequence>MSRRVPDTITLPTWERDPTPPSPDSSPEVQVQPPRQPDPPQPQHENNYNSDPWAVDGGPPRPHAWNPPANSPPQNQHQSAYLDPYQAQPANPGYYDAPYGYQPADPGQQAYVEPGATLNPGAGSDFGNLQQVLQDANTNYPLAGLDTFHPGMYQQQVQQQQQQQQIQGQQIQGQQIQGQQQHNQQLNNPAQQQQQQQQQSQQGQQYNKSCRNCLRLKKGCSGSIPCTRCFKLKRNCIFDPKYSRSQRKRMLEDIANGQDPQDDDDDETEDEDGPPAPKRARKQMGPDANAVFVQALQRIRPQLSNPDNGYCDHCLAGNNEGRDCDANHAEQMECSQCTRFRNLGDPNHVCHVRGGEYWQRRFENSRPTYPTNLPEASSCVGCKERRNAGFTKPTYCDIDPAVKIGCTQCRNEGRLCEVYNERRADGDANAPPVQPWEQMWNRPMPYDGELVAGRRPWWRHTCGECVAELSKKRSWTPCSWTNDVRLGEYKCLTCVEKNRPCLDPWTRREYTNPYQWPGPGNDLLLATGGTVRRIGDKRCTNCKVTQYTCGGMEGQPDLACTKCTSWGLTCIVERDGKEVTLPHSDRKAIGWRRTTTDKGHVFHACTECRHFNRNCDRKRPCDSCVSAGSNCDFLAPGTSGGRVPRDAVMGGDSADYYMALGYGPQGVHSARWGTRPDALVGPNRPSWIVQEPPPGPPPRRQEAMYPGMGVISLQPTPAPVPAPVAAPPRQFGQEAAPVRRNPMRSAKNKPPAAQPQKPPKKVRIKAPKKAQPQAASPEAASSFLEGDTTLVNTPEPGNNKFFGDNNAAFEAINNGELFEDWLGDHANQISLAFKSPSQPQVMPPFEGPPQNLEQIQQIVGQDLVMTDADAAAVADAVIDPELQKISSQAVADDKYQGIIRQHVYQAMTTFMQDNRFMPVELRNIKPPEYTTDLPATALVPPPARILLQLENAPASAEEANRIPHARRPKNEWDNHVFNNLLQWKRPVWNALASIPDAAKQLVTVDNRNRTCEEFDMQPVTGNVCGAAVANNAACESLEHMPARPAPYMVCDRCDLKTRRSLFMGTQPLNRAEFLRMRAYACRECSDREKQTADFGVIGKPEHPVTGCMCAEKLIGRRVCMHHRFRMAREMMVHTMFTSEWALTNFGPDACLFCKRGDDGHKAAKTVDDFMNQSLVYLCLNCQGVVVEPWTSELRDGIETMLGNIEPMTMAKQVWRPEGVDVALLTQAIV</sequence>
<feature type="region of interest" description="Disordered" evidence="2">
    <location>
        <begin position="683"/>
        <end position="704"/>
    </location>
</feature>
<dbReference type="GO" id="GO:0008270">
    <property type="term" value="F:zinc ion binding"/>
    <property type="evidence" value="ECO:0007669"/>
    <property type="project" value="InterPro"/>
</dbReference>
<dbReference type="GeneID" id="43614540"/>
<proteinExistence type="predicted"/>
<feature type="region of interest" description="Disordered" evidence="2">
    <location>
        <begin position="178"/>
        <end position="200"/>
    </location>
</feature>
<feature type="compositionally biased region" description="Low complexity" evidence="2">
    <location>
        <begin position="769"/>
        <end position="782"/>
    </location>
</feature>
<dbReference type="OrthoDB" id="5232836at2759"/>
<evidence type="ECO:0000313" key="5">
    <source>
        <dbReference type="Proteomes" id="UP000011096"/>
    </source>
</evidence>
<feature type="compositionally biased region" description="Basic residues" evidence="2">
    <location>
        <begin position="758"/>
        <end position="768"/>
    </location>
</feature>
<dbReference type="AlphaFoldDB" id="A0A7J6JC92"/>
<gene>
    <name evidence="4" type="ORF">CGGC5_v005588</name>
</gene>
<dbReference type="SUPFAM" id="SSF57701">
    <property type="entry name" value="Zn2/Cys6 DNA-binding domain"/>
    <property type="match status" value="2"/>
</dbReference>
<organism evidence="4 5">
    <name type="scientific">Colletotrichum fructicola (strain Nara gc5)</name>
    <name type="common">Anthracnose fungus</name>
    <name type="synonym">Colletotrichum gloeosporioides (strain Nara gc5)</name>
    <dbReference type="NCBI Taxonomy" id="1213859"/>
    <lineage>
        <taxon>Eukaryota</taxon>
        <taxon>Fungi</taxon>
        <taxon>Dikarya</taxon>
        <taxon>Ascomycota</taxon>
        <taxon>Pezizomycotina</taxon>
        <taxon>Sordariomycetes</taxon>
        <taxon>Hypocreomycetidae</taxon>
        <taxon>Glomerellales</taxon>
        <taxon>Glomerellaceae</taxon>
        <taxon>Colletotrichum</taxon>
        <taxon>Colletotrichum gloeosporioides species complex</taxon>
    </lineage>
</organism>
<comment type="caution">
    <text evidence="4">The sequence shown here is derived from an EMBL/GenBank/DDBJ whole genome shotgun (WGS) entry which is preliminary data.</text>
</comment>
<accession>A0A7J6JC92</accession>
<evidence type="ECO:0000256" key="2">
    <source>
        <dbReference type="SAM" id="MobiDB-lite"/>
    </source>
</evidence>
<evidence type="ECO:0000313" key="4">
    <source>
        <dbReference type="EMBL" id="KAF4486425.1"/>
    </source>
</evidence>
<dbReference type="Proteomes" id="UP000011096">
    <property type="component" value="Unassembled WGS sequence"/>
</dbReference>
<evidence type="ECO:0000256" key="1">
    <source>
        <dbReference type="ARBA" id="ARBA00023242"/>
    </source>
</evidence>
<dbReference type="InterPro" id="IPR036864">
    <property type="entry name" value="Zn2-C6_fun-type_DNA-bd_sf"/>
</dbReference>
<dbReference type="InParanoid" id="A0A7J6JC92"/>
<dbReference type="SMART" id="SM00066">
    <property type="entry name" value="GAL4"/>
    <property type="match status" value="2"/>
</dbReference>
<dbReference type="RefSeq" id="XP_066009035.1">
    <property type="nucleotide sequence ID" value="XM_066151478.1"/>
</dbReference>
<keyword evidence="5" id="KW-1185">Reference proteome</keyword>
<feature type="domain" description="Zn(2)-C6 fungal-type" evidence="3">
    <location>
        <begin position="604"/>
        <end position="633"/>
    </location>
</feature>
<dbReference type="Pfam" id="PF00172">
    <property type="entry name" value="Zn_clus"/>
    <property type="match status" value="1"/>
</dbReference>
<feature type="compositionally biased region" description="Acidic residues" evidence="2">
    <location>
        <begin position="260"/>
        <end position="273"/>
    </location>
</feature>
<feature type="region of interest" description="Disordered" evidence="2">
    <location>
        <begin position="735"/>
        <end position="783"/>
    </location>
</feature>
<dbReference type="Gene3D" id="4.10.240.10">
    <property type="entry name" value="Zn(2)-C6 fungal-type DNA-binding domain"/>
    <property type="match status" value="1"/>
</dbReference>
<dbReference type="PROSITE" id="PS50048">
    <property type="entry name" value="ZN2_CY6_FUNGAL_2"/>
    <property type="match status" value="1"/>
</dbReference>
<reference evidence="4 5" key="2">
    <citation type="submission" date="2020-04" db="EMBL/GenBank/DDBJ databases">
        <title>Genome sequencing and assembly of multiple isolates from the Colletotrichum gloeosporioides species complex.</title>
        <authorList>
            <person name="Gan P."/>
            <person name="Shirasu K."/>
        </authorList>
    </citation>
    <scope>NUCLEOTIDE SEQUENCE [LARGE SCALE GENOMIC DNA]</scope>
    <source>
        <strain evidence="4 5">Nara gc5</strain>
    </source>
</reference>